<dbReference type="GO" id="GO:0016787">
    <property type="term" value="F:hydrolase activity"/>
    <property type="evidence" value="ECO:0007669"/>
    <property type="project" value="UniProtKB-UniRule"/>
</dbReference>
<evidence type="ECO:0000256" key="3">
    <source>
        <dbReference type="ARBA" id="ARBA00023098"/>
    </source>
</evidence>
<dbReference type="InterPro" id="IPR050301">
    <property type="entry name" value="NTE"/>
</dbReference>
<dbReference type="EMBL" id="MFFM01000039">
    <property type="protein sequence ID" value="OGF10320.1"/>
    <property type="molecule type" value="Genomic_DNA"/>
</dbReference>
<name>A0A1F5R782_9BACT</name>
<evidence type="ECO:0000256" key="1">
    <source>
        <dbReference type="ARBA" id="ARBA00022801"/>
    </source>
</evidence>
<evidence type="ECO:0000259" key="5">
    <source>
        <dbReference type="PROSITE" id="PS51635"/>
    </source>
</evidence>
<dbReference type="GO" id="GO:0016042">
    <property type="term" value="P:lipid catabolic process"/>
    <property type="evidence" value="ECO:0007669"/>
    <property type="project" value="UniProtKB-UniRule"/>
</dbReference>
<keyword evidence="1 4" id="KW-0378">Hydrolase</keyword>
<reference evidence="6 7" key="1">
    <citation type="journal article" date="2016" name="Nat. Commun.">
        <title>Thousands of microbial genomes shed light on interconnected biogeochemical processes in an aquifer system.</title>
        <authorList>
            <person name="Anantharaman K."/>
            <person name="Brown C.T."/>
            <person name="Hug L.A."/>
            <person name="Sharon I."/>
            <person name="Castelle C.J."/>
            <person name="Probst A.J."/>
            <person name="Thomas B.C."/>
            <person name="Singh A."/>
            <person name="Wilkins M.J."/>
            <person name="Karaoz U."/>
            <person name="Brodie E.L."/>
            <person name="Williams K.H."/>
            <person name="Hubbard S.S."/>
            <person name="Banfield J.F."/>
        </authorList>
    </citation>
    <scope>NUCLEOTIDE SEQUENCE [LARGE SCALE GENOMIC DNA]</scope>
</reference>
<dbReference type="Proteomes" id="UP000177230">
    <property type="component" value="Unassembled WGS sequence"/>
</dbReference>
<evidence type="ECO:0000256" key="2">
    <source>
        <dbReference type="ARBA" id="ARBA00022963"/>
    </source>
</evidence>
<evidence type="ECO:0000256" key="4">
    <source>
        <dbReference type="PROSITE-ProRule" id="PRU01161"/>
    </source>
</evidence>
<sequence length="271" mass="29310">MNDKPKIGLALAGGVGYCLAHIGVLKALEEENVKVDVLTGTSGGALIGALYASGIGAGRLEVIAKNISWSQLMTPTMIFRNKGLVSSEPIEKLVEELIGKDRRFSELKLPLSVSTVDLISGDEVIFPNSPDDLIAPAVRASCSVPVVFAPVKIGRWLLSDGGIKDPLPVKPLKKYNPELMIGVAFATGKYEPTNLFEIGVRSMMLANDKILEVYEQELDVLIKCQTGEISSWDLKTAVQLIDVGYEAARQNIDKLKGCCDNKKINLGQDVR</sequence>
<evidence type="ECO:0000313" key="7">
    <source>
        <dbReference type="Proteomes" id="UP000177230"/>
    </source>
</evidence>
<proteinExistence type="predicted"/>
<dbReference type="PROSITE" id="PS51635">
    <property type="entry name" value="PNPLA"/>
    <property type="match status" value="1"/>
</dbReference>
<dbReference type="PANTHER" id="PTHR14226">
    <property type="entry name" value="NEUROPATHY TARGET ESTERASE/SWISS CHEESE D.MELANOGASTER"/>
    <property type="match status" value="1"/>
</dbReference>
<dbReference type="Gene3D" id="3.40.1090.10">
    <property type="entry name" value="Cytosolic phospholipase A2 catalytic domain"/>
    <property type="match status" value="1"/>
</dbReference>
<protein>
    <recommendedName>
        <fullName evidence="5">PNPLA domain-containing protein</fullName>
    </recommendedName>
</protein>
<feature type="short sequence motif" description="GXSXG" evidence="4">
    <location>
        <begin position="40"/>
        <end position="44"/>
    </location>
</feature>
<dbReference type="InterPro" id="IPR002641">
    <property type="entry name" value="PNPLA_dom"/>
</dbReference>
<dbReference type="SUPFAM" id="SSF52151">
    <property type="entry name" value="FabD/lysophospholipase-like"/>
    <property type="match status" value="1"/>
</dbReference>
<dbReference type="AlphaFoldDB" id="A0A1F5R782"/>
<feature type="short sequence motif" description="DGA/G" evidence="4">
    <location>
        <begin position="160"/>
        <end position="162"/>
    </location>
</feature>
<gene>
    <name evidence="6" type="ORF">A2024_02195</name>
</gene>
<organism evidence="6 7">
    <name type="scientific">Candidatus Edwardsbacteria bacterium GWF2_54_11</name>
    <dbReference type="NCBI Taxonomy" id="1817851"/>
    <lineage>
        <taxon>Bacteria</taxon>
        <taxon>Candidatus Edwardsiibacteriota</taxon>
    </lineage>
</organism>
<accession>A0A1F5R782</accession>
<evidence type="ECO:0000313" key="6">
    <source>
        <dbReference type="EMBL" id="OGF10320.1"/>
    </source>
</evidence>
<dbReference type="InterPro" id="IPR016035">
    <property type="entry name" value="Acyl_Trfase/lysoPLipase"/>
</dbReference>
<keyword evidence="3 4" id="KW-0443">Lipid metabolism</keyword>
<dbReference type="PANTHER" id="PTHR14226:SF29">
    <property type="entry name" value="NEUROPATHY TARGET ESTERASE SWS"/>
    <property type="match status" value="1"/>
</dbReference>
<feature type="active site" description="Proton acceptor" evidence="4">
    <location>
        <position position="160"/>
    </location>
</feature>
<dbReference type="Pfam" id="PF01734">
    <property type="entry name" value="Patatin"/>
    <property type="match status" value="1"/>
</dbReference>
<feature type="domain" description="PNPLA" evidence="5">
    <location>
        <begin position="9"/>
        <end position="173"/>
    </location>
</feature>
<comment type="caution">
    <text evidence="6">The sequence shown here is derived from an EMBL/GenBank/DDBJ whole genome shotgun (WGS) entry which is preliminary data.</text>
</comment>
<feature type="active site" description="Nucleophile" evidence="4">
    <location>
        <position position="42"/>
    </location>
</feature>
<keyword evidence="2 4" id="KW-0442">Lipid degradation</keyword>
<comment type="caution">
    <text evidence="4">Lacks conserved residue(s) required for the propagation of feature annotation.</text>
</comment>